<dbReference type="InterPro" id="IPR004046">
    <property type="entry name" value="GST_C"/>
</dbReference>
<dbReference type="InterPro" id="IPR010987">
    <property type="entry name" value="Glutathione-S-Trfase_C-like"/>
</dbReference>
<protein>
    <submittedName>
        <fullName evidence="2">Glutathione S-transferase S1</fullName>
    </submittedName>
</protein>
<reference evidence="2" key="1">
    <citation type="journal article" date="2020" name="Fungal Divers.">
        <title>Resolving the Mortierellaceae phylogeny through synthesis of multi-gene phylogenetics and phylogenomics.</title>
        <authorList>
            <person name="Vandepol N."/>
            <person name="Liber J."/>
            <person name="Desiro A."/>
            <person name="Na H."/>
            <person name="Kennedy M."/>
            <person name="Barry K."/>
            <person name="Grigoriev I.V."/>
            <person name="Miller A.N."/>
            <person name="O'Donnell K."/>
            <person name="Stajich J.E."/>
            <person name="Bonito G."/>
        </authorList>
    </citation>
    <scope>NUCLEOTIDE SEQUENCE</scope>
    <source>
        <strain evidence="2">NRRL 2591</strain>
    </source>
</reference>
<sequence length="268" mass="30792">MTRAKLDFVSNSSFTSSQKTELLKVDNKDLSFTLTYWELCAGGSTSREILVYGKSHHEFTYPDNEEWHKGTVPSVFSVLPVLKIKDRRPSSPFQDKELVFAEAIIIDTFLAGRFGLLGDNEWESIAVKTFYTSIHYLRERCFSFVLVVPAELRKKARDDFLDGSLKKFCEDHEYHLKANGSNGHYVGNKLSLADIHLSNVIHFFSMASWGKMALDRFKQYESLWKVKETVEKVPEIAEWRQSALFKGLEECTVRFYTAMTDPEDQPGS</sequence>
<dbReference type="GO" id="GO:0006749">
    <property type="term" value="P:glutathione metabolic process"/>
    <property type="evidence" value="ECO:0007669"/>
    <property type="project" value="TreeGrafter"/>
</dbReference>
<dbReference type="Proteomes" id="UP000723463">
    <property type="component" value="Unassembled WGS sequence"/>
</dbReference>
<comment type="caution">
    <text evidence="2">The sequence shown here is derived from an EMBL/GenBank/DDBJ whole genome shotgun (WGS) entry which is preliminary data.</text>
</comment>
<dbReference type="PROSITE" id="PS50405">
    <property type="entry name" value="GST_CTER"/>
    <property type="match status" value="1"/>
</dbReference>
<accession>A0A9P6FFW0</accession>
<dbReference type="InterPro" id="IPR050213">
    <property type="entry name" value="GST_superfamily"/>
</dbReference>
<proteinExistence type="predicted"/>
<gene>
    <name evidence="2" type="primary">GSTS1_2</name>
    <name evidence="2" type="ORF">EC957_002471</name>
</gene>
<dbReference type="AlphaFoldDB" id="A0A9P6FFW0"/>
<keyword evidence="3" id="KW-1185">Reference proteome</keyword>
<organism evidence="2 3">
    <name type="scientific">Mortierella hygrophila</name>
    <dbReference type="NCBI Taxonomy" id="979708"/>
    <lineage>
        <taxon>Eukaryota</taxon>
        <taxon>Fungi</taxon>
        <taxon>Fungi incertae sedis</taxon>
        <taxon>Mucoromycota</taxon>
        <taxon>Mortierellomycotina</taxon>
        <taxon>Mortierellomycetes</taxon>
        <taxon>Mortierellales</taxon>
        <taxon>Mortierellaceae</taxon>
        <taxon>Mortierella</taxon>
    </lineage>
</organism>
<dbReference type="SUPFAM" id="SSF47616">
    <property type="entry name" value="GST C-terminal domain-like"/>
    <property type="match status" value="1"/>
</dbReference>
<dbReference type="EMBL" id="JAAAXW010000015">
    <property type="protein sequence ID" value="KAF9549900.1"/>
    <property type="molecule type" value="Genomic_DNA"/>
</dbReference>
<evidence type="ECO:0000259" key="1">
    <source>
        <dbReference type="PROSITE" id="PS50405"/>
    </source>
</evidence>
<feature type="domain" description="GST C-terminal" evidence="1">
    <location>
        <begin position="120"/>
        <end position="259"/>
    </location>
</feature>
<name>A0A9P6FFW0_9FUNG</name>
<evidence type="ECO:0000313" key="3">
    <source>
        <dbReference type="Proteomes" id="UP000723463"/>
    </source>
</evidence>
<evidence type="ECO:0000313" key="2">
    <source>
        <dbReference type="EMBL" id="KAF9549900.1"/>
    </source>
</evidence>
<dbReference type="GO" id="GO:0004364">
    <property type="term" value="F:glutathione transferase activity"/>
    <property type="evidence" value="ECO:0007669"/>
    <property type="project" value="TreeGrafter"/>
</dbReference>
<dbReference type="PANTHER" id="PTHR11571:SF150">
    <property type="entry name" value="GLUTATHIONE S-TRANSFERASE"/>
    <property type="match status" value="1"/>
</dbReference>
<dbReference type="InterPro" id="IPR036282">
    <property type="entry name" value="Glutathione-S-Trfase_C_sf"/>
</dbReference>
<dbReference type="Gene3D" id="3.40.30.10">
    <property type="entry name" value="Glutaredoxin"/>
    <property type="match status" value="1"/>
</dbReference>
<dbReference type="PANTHER" id="PTHR11571">
    <property type="entry name" value="GLUTATHIONE S-TRANSFERASE"/>
    <property type="match status" value="1"/>
</dbReference>
<dbReference type="Pfam" id="PF14497">
    <property type="entry name" value="GST_C_3"/>
    <property type="match status" value="1"/>
</dbReference>
<dbReference type="Gene3D" id="1.20.1050.10">
    <property type="match status" value="1"/>
</dbReference>